<organism evidence="1 2">
    <name type="scientific">Ponticoccus litoralis</name>
    <dbReference type="NCBI Taxonomy" id="422297"/>
    <lineage>
        <taxon>Bacteria</taxon>
        <taxon>Pseudomonadati</taxon>
        <taxon>Pseudomonadota</taxon>
        <taxon>Alphaproteobacteria</taxon>
        <taxon>Rhodobacterales</taxon>
        <taxon>Roseobacteraceae</taxon>
        <taxon>Ponticoccus</taxon>
    </lineage>
</organism>
<sequence>MTRTASPTHGTDDSALWHARAAVADVTSHDDATVAAACSVIENNSTDPDERDRARDLRVLIEGETA</sequence>
<gene>
    <name evidence="1" type="ORF">ABFB10_19690</name>
</gene>
<keyword evidence="2" id="KW-1185">Reference proteome</keyword>
<comment type="caution">
    <text evidence="1">The sequence shown here is derived from an EMBL/GenBank/DDBJ whole genome shotgun (WGS) entry which is preliminary data.</text>
</comment>
<dbReference type="RefSeq" id="WP_347167802.1">
    <property type="nucleotide sequence ID" value="NZ_JBDNCH010000002.1"/>
</dbReference>
<proteinExistence type="predicted"/>
<protein>
    <submittedName>
        <fullName evidence="1">Uncharacterized protein</fullName>
    </submittedName>
</protein>
<evidence type="ECO:0000313" key="1">
    <source>
        <dbReference type="EMBL" id="MEN9062874.1"/>
    </source>
</evidence>
<dbReference type="AlphaFoldDB" id="A0AAW9SDG8"/>
<accession>A0AAW9SDG8</accession>
<dbReference type="Proteomes" id="UP001428774">
    <property type="component" value="Unassembled WGS sequence"/>
</dbReference>
<evidence type="ECO:0000313" key="2">
    <source>
        <dbReference type="Proteomes" id="UP001428774"/>
    </source>
</evidence>
<reference evidence="1 2" key="1">
    <citation type="submission" date="2024-05" db="EMBL/GenBank/DDBJ databases">
        <title>Genome sequence of Ponticoccus litoralis KCCM 90028.</title>
        <authorList>
            <person name="Kim J.M."/>
            <person name="Lee J.K."/>
            <person name="Choi B.J."/>
            <person name="Bayburt H."/>
            <person name="Baek J.H."/>
            <person name="Jeon C.O."/>
        </authorList>
    </citation>
    <scope>NUCLEOTIDE SEQUENCE [LARGE SCALE GENOMIC DNA]</scope>
    <source>
        <strain evidence="1 2">KCCM 90028</strain>
    </source>
</reference>
<dbReference type="EMBL" id="JBDNCH010000002">
    <property type="protein sequence ID" value="MEN9062874.1"/>
    <property type="molecule type" value="Genomic_DNA"/>
</dbReference>
<name>A0AAW9SDG8_9RHOB</name>